<evidence type="ECO:0000313" key="1">
    <source>
        <dbReference type="EMBL" id="QHU35884.1"/>
    </source>
</evidence>
<accession>A0A6C0M214</accession>
<sequence>MNTKLNPAPHRPPLIHIRNKKFRMLNCQYIYPIVYNSEPFLNPDNSFQLGKINFLSAPYYQENDIFNVYVSYMSERKTTNIINTINSYYDIKCTAIKMLRIDMEYYSKLMNIPLVVIRNYNKDTDFYELSYFSKPIKEKMKSLII</sequence>
<dbReference type="EMBL" id="MN740614">
    <property type="protein sequence ID" value="QHU35884.1"/>
    <property type="molecule type" value="Genomic_DNA"/>
</dbReference>
<name>A0A6C0M214_9ZZZZ</name>
<proteinExistence type="predicted"/>
<protein>
    <submittedName>
        <fullName evidence="1">Uncharacterized protein</fullName>
    </submittedName>
</protein>
<organism evidence="1">
    <name type="scientific">viral metagenome</name>
    <dbReference type="NCBI Taxonomy" id="1070528"/>
    <lineage>
        <taxon>unclassified sequences</taxon>
        <taxon>metagenomes</taxon>
        <taxon>organismal metagenomes</taxon>
    </lineage>
</organism>
<reference evidence="1" key="1">
    <citation type="journal article" date="2020" name="Nature">
        <title>Giant virus diversity and host interactions through global metagenomics.</title>
        <authorList>
            <person name="Schulz F."/>
            <person name="Roux S."/>
            <person name="Paez-Espino D."/>
            <person name="Jungbluth S."/>
            <person name="Walsh D.A."/>
            <person name="Denef V.J."/>
            <person name="McMahon K.D."/>
            <person name="Konstantinidis K.T."/>
            <person name="Eloe-Fadrosh E.A."/>
            <person name="Kyrpides N.C."/>
            <person name="Woyke T."/>
        </authorList>
    </citation>
    <scope>NUCLEOTIDE SEQUENCE</scope>
    <source>
        <strain evidence="1">GVMAG-S-1035085-51</strain>
    </source>
</reference>
<dbReference type="AlphaFoldDB" id="A0A6C0M214"/>